<gene>
    <name evidence="2" type="ORF">ACE1CC_26370</name>
</gene>
<dbReference type="PANTHER" id="PTHR34504">
    <property type="entry name" value="ANTITOXIN HICB"/>
    <property type="match status" value="1"/>
</dbReference>
<comment type="caution">
    <text evidence="2">The sequence shown here is derived from an EMBL/GenBank/DDBJ whole genome shotgun (WGS) entry which is preliminary data.</text>
</comment>
<keyword evidence="3" id="KW-1185">Reference proteome</keyword>
<dbReference type="SUPFAM" id="SSF143100">
    <property type="entry name" value="TTHA1013/TTHA0281-like"/>
    <property type="match status" value="1"/>
</dbReference>
<organism evidence="2 3">
    <name type="scientific">Floridaenema aerugineum BLCC-F46</name>
    <dbReference type="NCBI Taxonomy" id="3153654"/>
    <lineage>
        <taxon>Bacteria</taxon>
        <taxon>Bacillati</taxon>
        <taxon>Cyanobacteriota</taxon>
        <taxon>Cyanophyceae</taxon>
        <taxon>Oscillatoriophycideae</taxon>
        <taxon>Aerosakkonematales</taxon>
        <taxon>Aerosakkonemataceae</taxon>
        <taxon>Floridanema</taxon>
        <taxon>Floridanema aerugineum</taxon>
    </lineage>
</organism>
<evidence type="ECO:0000313" key="3">
    <source>
        <dbReference type="Proteomes" id="UP001576774"/>
    </source>
</evidence>
<dbReference type="Proteomes" id="UP001576774">
    <property type="component" value="Unassembled WGS sequence"/>
</dbReference>
<sequence>MKIKVIIHEAEEGGYWAEVPSIPGCATQGETFEELLQKLYEAIEGCLSVDVESIDITDKDRIMEIAI</sequence>
<reference evidence="2 3" key="1">
    <citation type="submission" date="2024-09" db="EMBL/GenBank/DDBJ databases">
        <title>Floridaenema gen nov. (Aerosakkonemataceae, Aerosakkonematales ord. nov., Cyanobacteria) from benthic tropical and subtropical fresh waters, with the description of four new species.</title>
        <authorList>
            <person name="Moretto J.A."/>
            <person name="Berthold D.E."/>
            <person name="Lefler F.W."/>
            <person name="Huang I.-S."/>
            <person name="Laughinghouse H. IV."/>
        </authorList>
    </citation>
    <scope>NUCLEOTIDE SEQUENCE [LARGE SCALE GENOMIC DNA]</scope>
    <source>
        <strain evidence="2 3">BLCC-F46</strain>
    </source>
</reference>
<evidence type="ECO:0000313" key="2">
    <source>
        <dbReference type="EMBL" id="MFB2880388.1"/>
    </source>
</evidence>
<dbReference type="Gene3D" id="3.30.160.250">
    <property type="match status" value="1"/>
</dbReference>
<dbReference type="PANTHER" id="PTHR34504:SF2">
    <property type="entry name" value="UPF0150 PROTEIN SSL0259"/>
    <property type="match status" value="1"/>
</dbReference>
<proteinExistence type="predicted"/>
<dbReference type="EMBL" id="JBHFNQ010000202">
    <property type="protein sequence ID" value="MFB2880388.1"/>
    <property type="molecule type" value="Genomic_DNA"/>
</dbReference>
<feature type="domain" description="HicB-like antitoxin of toxin-antitoxin system" evidence="1">
    <location>
        <begin position="5"/>
        <end position="52"/>
    </location>
</feature>
<name>A0ABV4XC71_9CYAN</name>
<evidence type="ECO:0000259" key="1">
    <source>
        <dbReference type="Pfam" id="PF15919"/>
    </source>
</evidence>
<protein>
    <submittedName>
        <fullName evidence="2">Type II toxin-antitoxin system HicB family antitoxin</fullName>
    </submittedName>
</protein>
<dbReference type="Pfam" id="PF15919">
    <property type="entry name" value="HicB_lk_antitox"/>
    <property type="match status" value="1"/>
</dbReference>
<dbReference type="InterPro" id="IPR035069">
    <property type="entry name" value="TTHA1013/TTHA0281-like"/>
</dbReference>
<accession>A0ABV4XC71</accession>
<dbReference type="RefSeq" id="WP_413273403.1">
    <property type="nucleotide sequence ID" value="NZ_JBHFNQ010000202.1"/>
</dbReference>
<dbReference type="InterPro" id="IPR051404">
    <property type="entry name" value="TA_system_antitoxin"/>
</dbReference>
<dbReference type="InterPro" id="IPR031807">
    <property type="entry name" value="HicB-like"/>
</dbReference>